<dbReference type="RefSeq" id="XP_017031880.1">
    <property type="nucleotide sequence ID" value="XM_017176391.3"/>
</dbReference>
<keyword evidence="5 7" id="KW-0472">Membrane</keyword>
<feature type="disulfide bond" evidence="6">
    <location>
        <begin position="132"/>
        <end position="163"/>
    </location>
</feature>
<feature type="transmembrane region" description="Helical" evidence="7">
    <location>
        <begin position="44"/>
        <end position="67"/>
    </location>
</feature>
<protein>
    <recommendedName>
        <fullName evidence="7">Tetraspanin</fullName>
    </recommendedName>
</protein>
<evidence type="ECO:0000256" key="4">
    <source>
        <dbReference type="ARBA" id="ARBA00022989"/>
    </source>
</evidence>
<feature type="transmembrane region" description="Helical" evidence="7">
    <location>
        <begin position="74"/>
        <end position="95"/>
    </location>
</feature>
<accession>A0A6P4ITK7</accession>
<sequence length="212" mass="23734">MGCSTITVKFLVLLFNFLCAVLGLATIVINALAIKDMAPDGRPILWVFIAVGAVVFLTSFLGCFGAIKESICLTWTYAITMLALLIISVVVLFVFRMHIEGAVTAEDELNLAWEKQKNGTDAMSEYQKQFHCCGINGVKDYTIAHLTVPESCFDHDNAYTVGCLKEMETFYDELWEGPKIVVWILMVIEIASFTFSTILGVTLRNEQRRYGY</sequence>
<dbReference type="Proteomes" id="UP001652661">
    <property type="component" value="Chromosome 2L"/>
</dbReference>
<keyword evidence="4 7" id="KW-1133">Transmembrane helix</keyword>
<name>A0A6P4ITK7_DROKI</name>
<dbReference type="OrthoDB" id="71600at2759"/>
<gene>
    <name evidence="9" type="primary">Tsp42Er</name>
</gene>
<evidence type="ECO:0000256" key="2">
    <source>
        <dbReference type="ARBA" id="ARBA00006840"/>
    </source>
</evidence>
<dbReference type="Gene3D" id="1.10.1450.10">
    <property type="entry name" value="Tetraspanin"/>
    <property type="match status" value="1"/>
</dbReference>
<feature type="transmembrane region" description="Helical" evidence="7">
    <location>
        <begin position="180"/>
        <end position="203"/>
    </location>
</feature>
<dbReference type="Pfam" id="PF00335">
    <property type="entry name" value="Tetraspanin"/>
    <property type="match status" value="1"/>
</dbReference>
<keyword evidence="3 7" id="KW-0812">Transmembrane</keyword>
<keyword evidence="6" id="KW-1015">Disulfide bond</keyword>
<comment type="similarity">
    <text evidence="2 7">Belongs to the tetraspanin (TM4SF) family.</text>
</comment>
<evidence type="ECO:0000256" key="6">
    <source>
        <dbReference type="PIRSR" id="PIRSR002419-1"/>
    </source>
</evidence>
<dbReference type="SUPFAM" id="SSF48652">
    <property type="entry name" value="Tetraspanin"/>
    <property type="match status" value="1"/>
</dbReference>
<feature type="transmembrane region" description="Helical" evidence="7">
    <location>
        <begin position="12"/>
        <end position="32"/>
    </location>
</feature>
<evidence type="ECO:0000313" key="8">
    <source>
        <dbReference type="Proteomes" id="UP001652661"/>
    </source>
</evidence>
<dbReference type="InterPro" id="IPR018499">
    <property type="entry name" value="Tetraspanin/Peripherin"/>
</dbReference>
<reference evidence="9" key="2">
    <citation type="submission" date="2025-08" db="UniProtKB">
        <authorList>
            <consortium name="RefSeq"/>
        </authorList>
    </citation>
    <scope>IDENTIFICATION</scope>
    <source>
        <strain evidence="9">14028-0561.14</strain>
        <tissue evidence="9">Whole fly</tissue>
    </source>
</reference>
<dbReference type="GO" id="GO:0005886">
    <property type="term" value="C:plasma membrane"/>
    <property type="evidence" value="ECO:0007669"/>
    <property type="project" value="TreeGrafter"/>
</dbReference>
<evidence type="ECO:0000256" key="3">
    <source>
        <dbReference type="ARBA" id="ARBA00022692"/>
    </source>
</evidence>
<keyword evidence="8" id="KW-1185">Reference proteome</keyword>
<dbReference type="PANTHER" id="PTHR19282:SF521">
    <property type="entry name" value="IP01817P-RELATED"/>
    <property type="match status" value="1"/>
</dbReference>
<evidence type="ECO:0000256" key="7">
    <source>
        <dbReference type="RuleBase" id="RU361218"/>
    </source>
</evidence>
<evidence type="ECO:0000256" key="1">
    <source>
        <dbReference type="ARBA" id="ARBA00004141"/>
    </source>
</evidence>
<dbReference type="PIRSF" id="PIRSF002419">
    <property type="entry name" value="Tetraspanin"/>
    <property type="match status" value="1"/>
</dbReference>
<evidence type="ECO:0000256" key="5">
    <source>
        <dbReference type="ARBA" id="ARBA00023136"/>
    </source>
</evidence>
<dbReference type="InterPro" id="IPR008952">
    <property type="entry name" value="Tetraspanin_EC2_sf"/>
</dbReference>
<organism evidence="8 9">
    <name type="scientific">Drosophila kikkawai</name>
    <name type="common">Fruit fly</name>
    <dbReference type="NCBI Taxonomy" id="30033"/>
    <lineage>
        <taxon>Eukaryota</taxon>
        <taxon>Metazoa</taxon>
        <taxon>Ecdysozoa</taxon>
        <taxon>Arthropoda</taxon>
        <taxon>Hexapoda</taxon>
        <taxon>Insecta</taxon>
        <taxon>Pterygota</taxon>
        <taxon>Neoptera</taxon>
        <taxon>Endopterygota</taxon>
        <taxon>Diptera</taxon>
        <taxon>Brachycera</taxon>
        <taxon>Muscomorpha</taxon>
        <taxon>Ephydroidea</taxon>
        <taxon>Drosophilidae</taxon>
        <taxon>Drosophila</taxon>
        <taxon>Sophophora</taxon>
    </lineage>
</organism>
<comment type="subcellular location">
    <subcellularLocation>
        <location evidence="1 7">Membrane</location>
        <topology evidence="1 7">Multi-pass membrane protein</topology>
    </subcellularLocation>
</comment>
<dbReference type="CDD" id="cd03127">
    <property type="entry name" value="tetraspanin_LEL"/>
    <property type="match status" value="1"/>
</dbReference>
<dbReference type="PRINTS" id="PR00259">
    <property type="entry name" value="TMFOUR"/>
</dbReference>
<reference evidence="8" key="1">
    <citation type="submission" date="2025-05" db="UniProtKB">
        <authorList>
            <consortium name="RefSeq"/>
        </authorList>
    </citation>
    <scope>NUCLEOTIDE SEQUENCE [LARGE SCALE GENOMIC DNA]</scope>
    <source>
        <strain evidence="8">14028-0561.14</strain>
    </source>
</reference>
<feature type="disulfide bond" evidence="6">
    <location>
        <begin position="133"/>
        <end position="152"/>
    </location>
</feature>
<dbReference type="AlphaFoldDB" id="A0A6P4ITK7"/>
<proteinExistence type="inferred from homology"/>
<dbReference type="PANTHER" id="PTHR19282">
    <property type="entry name" value="TETRASPANIN"/>
    <property type="match status" value="1"/>
</dbReference>
<evidence type="ECO:0000313" key="9">
    <source>
        <dbReference type="RefSeq" id="XP_017031880.1"/>
    </source>
</evidence>
<dbReference type="InterPro" id="IPR000301">
    <property type="entry name" value="Tetraspanin_animals"/>
</dbReference>